<dbReference type="InterPro" id="IPR014906">
    <property type="entry name" value="PRP4-like"/>
</dbReference>
<dbReference type="PRINTS" id="PR00320">
    <property type="entry name" value="GPROTEINBRPT"/>
</dbReference>
<feature type="compositionally biased region" description="Pro residues" evidence="4">
    <location>
        <begin position="21"/>
        <end position="33"/>
    </location>
</feature>
<keyword evidence="1 3" id="KW-0853">WD repeat</keyword>
<dbReference type="InterPro" id="IPR036285">
    <property type="entry name" value="PRP4-like_sf"/>
</dbReference>
<dbReference type="InterPro" id="IPR015943">
    <property type="entry name" value="WD40/YVTN_repeat-like_dom_sf"/>
</dbReference>
<dbReference type="InterPro" id="IPR020472">
    <property type="entry name" value="WD40_PAC1"/>
</dbReference>
<proteinExistence type="predicted"/>
<dbReference type="Gene3D" id="4.10.280.110">
    <property type="entry name" value="Pre-mRNA processing factor 4 domain"/>
    <property type="match status" value="1"/>
</dbReference>
<dbReference type="Pfam" id="PF08799">
    <property type="entry name" value="PRP4"/>
    <property type="match status" value="1"/>
</dbReference>
<dbReference type="PANTHER" id="PTHR19846">
    <property type="entry name" value="WD40 REPEAT PROTEIN"/>
    <property type="match status" value="1"/>
</dbReference>
<gene>
    <name evidence="6" type="primary">g914</name>
    <name evidence="6" type="ORF">VP750_LOCUS797</name>
</gene>
<feature type="repeat" description="WD" evidence="3">
    <location>
        <begin position="313"/>
        <end position="354"/>
    </location>
</feature>
<comment type="caution">
    <text evidence="6">The sequence shown here is derived from an EMBL/GenBank/DDBJ whole genome shotgun (WGS) entry which is preliminary data.</text>
</comment>
<dbReference type="SMART" id="SM00320">
    <property type="entry name" value="WD40"/>
    <property type="match status" value="7"/>
</dbReference>
<feature type="repeat" description="WD" evidence="3">
    <location>
        <begin position="355"/>
        <end position="396"/>
    </location>
</feature>
<feature type="domain" description="Pre-mRNA processing factor 4 (PRP4)-like" evidence="5">
    <location>
        <begin position="96"/>
        <end position="149"/>
    </location>
</feature>
<evidence type="ECO:0000313" key="6">
    <source>
        <dbReference type="EMBL" id="CAL5219138.1"/>
    </source>
</evidence>
<feature type="region of interest" description="Disordered" evidence="4">
    <location>
        <begin position="1"/>
        <end position="55"/>
    </location>
</feature>
<dbReference type="PROSITE" id="PS50082">
    <property type="entry name" value="WD_REPEATS_2"/>
    <property type="match status" value="6"/>
</dbReference>
<name>A0ABP1FGU1_9CHLO</name>
<dbReference type="PANTHER" id="PTHR19846:SF0">
    <property type="entry name" value="PRE-MRNA PROCESSING FACTOR 4"/>
    <property type="match status" value="1"/>
</dbReference>
<evidence type="ECO:0000256" key="2">
    <source>
        <dbReference type="ARBA" id="ARBA00022737"/>
    </source>
</evidence>
<keyword evidence="7" id="KW-1185">Reference proteome</keyword>
<dbReference type="PROSITE" id="PS00678">
    <property type="entry name" value="WD_REPEATS_1"/>
    <property type="match status" value="2"/>
</dbReference>
<sequence length="518" mass="56510">MATDEEMPDANGEPDEAHDVLPPPAMLPPPAGPPAGGGAATQSSEQPAAAGFIADPAESAGTYALPAAAQHAQMLQEEAIKQVELRRRMRATAVPVIDTDVRATLRQLGEPVTLFGEQQMERRARLRKLLAEMDEDEKVDKLGEPEPEQYVQPTVQKEKFYTEGSPALKAARLQIAHWSLERSMDRIGSAKRKRESPDEDEVAEILETVDLTRKVVSQSTELGDDRPIWACQFSPSGTELATAAWSGLVKLWTSPACQKTRTIKAHDNRITGLAWHPHAGAPGQPDTAPILATGSVDMSARLWSASGQELHRYLGHTDRLGRIAMHPMGRHLGTASFDQTWRLWDLETGDCLLEQEGHSRSVYALAFQRDGALAASGGLDAVGRIWDLRSGHSILALEGHVKTILSIDFSPNGYQLLTGSEDHTAKLWDLRKRKVLYTLPGHTSTVAQVQFEPNDGYYFMTAGYDNTIKLWGASDFKMTNTLAGHEGKVMGADISPDGSGLIASVGYDRTIKLWAPSS</sequence>
<evidence type="ECO:0000256" key="4">
    <source>
        <dbReference type="SAM" id="MobiDB-lite"/>
    </source>
</evidence>
<organism evidence="6 7">
    <name type="scientific">Coccomyxa viridis</name>
    <dbReference type="NCBI Taxonomy" id="1274662"/>
    <lineage>
        <taxon>Eukaryota</taxon>
        <taxon>Viridiplantae</taxon>
        <taxon>Chlorophyta</taxon>
        <taxon>core chlorophytes</taxon>
        <taxon>Trebouxiophyceae</taxon>
        <taxon>Trebouxiophyceae incertae sedis</taxon>
        <taxon>Coccomyxaceae</taxon>
        <taxon>Coccomyxa</taxon>
    </lineage>
</organism>
<dbReference type="PROSITE" id="PS50294">
    <property type="entry name" value="WD_REPEATS_REGION"/>
    <property type="match status" value="5"/>
</dbReference>
<dbReference type="SUPFAM" id="SSF50978">
    <property type="entry name" value="WD40 repeat-like"/>
    <property type="match status" value="1"/>
</dbReference>
<dbReference type="Proteomes" id="UP001497392">
    <property type="component" value="Unassembled WGS sequence"/>
</dbReference>
<accession>A0ABP1FGU1</accession>
<feature type="repeat" description="WD" evidence="3">
    <location>
        <begin position="482"/>
        <end position="518"/>
    </location>
</feature>
<dbReference type="Pfam" id="PF00400">
    <property type="entry name" value="WD40"/>
    <property type="match status" value="7"/>
</dbReference>
<evidence type="ECO:0000256" key="1">
    <source>
        <dbReference type="ARBA" id="ARBA00022574"/>
    </source>
</evidence>
<dbReference type="SMART" id="SM00500">
    <property type="entry name" value="SFM"/>
    <property type="match status" value="1"/>
</dbReference>
<dbReference type="Gene3D" id="2.130.10.10">
    <property type="entry name" value="YVTN repeat-like/Quinoprotein amine dehydrogenase"/>
    <property type="match status" value="3"/>
</dbReference>
<protein>
    <submittedName>
        <fullName evidence="6">G914 protein</fullName>
    </submittedName>
</protein>
<feature type="repeat" description="WD" evidence="3">
    <location>
        <begin position="263"/>
        <end position="313"/>
    </location>
</feature>
<feature type="compositionally biased region" description="Acidic residues" evidence="4">
    <location>
        <begin position="1"/>
        <end position="16"/>
    </location>
</feature>
<dbReference type="CDD" id="cd00200">
    <property type="entry name" value="WD40"/>
    <property type="match status" value="1"/>
</dbReference>
<evidence type="ECO:0000259" key="5">
    <source>
        <dbReference type="SMART" id="SM00500"/>
    </source>
</evidence>
<evidence type="ECO:0000313" key="7">
    <source>
        <dbReference type="Proteomes" id="UP001497392"/>
    </source>
</evidence>
<feature type="repeat" description="WD" evidence="3">
    <location>
        <begin position="397"/>
        <end position="438"/>
    </location>
</feature>
<reference evidence="6 7" key="1">
    <citation type="submission" date="2024-06" db="EMBL/GenBank/DDBJ databases">
        <authorList>
            <person name="Kraege A."/>
            <person name="Thomma B."/>
        </authorList>
    </citation>
    <scope>NUCLEOTIDE SEQUENCE [LARGE SCALE GENOMIC DNA]</scope>
</reference>
<dbReference type="EMBL" id="CAXHTA020000002">
    <property type="protein sequence ID" value="CAL5219138.1"/>
    <property type="molecule type" value="Genomic_DNA"/>
</dbReference>
<dbReference type="InterPro" id="IPR019775">
    <property type="entry name" value="WD40_repeat_CS"/>
</dbReference>
<feature type="repeat" description="WD" evidence="3">
    <location>
        <begin position="439"/>
        <end position="481"/>
    </location>
</feature>
<dbReference type="InterPro" id="IPR036322">
    <property type="entry name" value="WD40_repeat_dom_sf"/>
</dbReference>
<evidence type="ECO:0000256" key="3">
    <source>
        <dbReference type="PROSITE-ProRule" id="PRU00221"/>
    </source>
</evidence>
<dbReference type="InterPro" id="IPR001680">
    <property type="entry name" value="WD40_rpt"/>
</dbReference>
<dbReference type="SUPFAM" id="SSF158230">
    <property type="entry name" value="PRP4-like"/>
    <property type="match status" value="1"/>
</dbReference>
<keyword evidence="2" id="KW-0677">Repeat</keyword>